<proteinExistence type="predicted"/>
<feature type="compositionally biased region" description="Basic and acidic residues" evidence="1">
    <location>
        <begin position="35"/>
        <end position="45"/>
    </location>
</feature>
<name>A0A243WJW3_9BACT</name>
<gene>
    <name evidence="2" type="ORF">BXP70_02665</name>
</gene>
<feature type="compositionally biased region" description="Acidic residues" evidence="1">
    <location>
        <begin position="47"/>
        <end position="56"/>
    </location>
</feature>
<dbReference type="Proteomes" id="UP000194873">
    <property type="component" value="Unassembled WGS sequence"/>
</dbReference>
<keyword evidence="3" id="KW-1185">Reference proteome</keyword>
<feature type="region of interest" description="Disordered" evidence="1">
    <location>
        <begin position="1"/>
        <end position="78"/>
    </location>
</feature>
<feature type="compositionally biased region" description="Basic and acidic residues" evidence="1">
    <location>
        <begin position="59"/>
        <end position="72"/>
    </location>
</feature>
<dbReference type="EMBL" id="MTSE01000001">
    <property type="protein sequence ID" value="OUJ76188.1"/>
    <property type="molecule type" value="Genomic_DNA"/>
</dbReference>
<sequence>MPYKSNNTNHQSKENHGSPSTSEQHKAAGNMPLGKEGEEVERLADEYTNDGLDEIPSDLQRHPNRNHDKPSLDKPSYS</sequence>
<evidence type="ECO:0000256" key="1">
    <source>
        <dbReference type="SAM" id="MobiDB-lite"/>
    </source>
</evidence>
<dbReference type="RefSeq" id="WP_086592443.1">
    <property type="nucleotide sequence ID" value="NZ_MTSE01000001.1"/>
</dbReference>
<evidence type="ECO:0000313" key="3">
    <source>
        <dbReference type="Proteomes" id="UP000194873"/>
    </source>
</evidence>
<feature type="compositionally biased region" description="Polar residues" evidence="1">
    <location>
        <begin position="1"/>
        <end position="10"/>
    </location>
</feature>
<dbReference type="AlphaFoldDB" id="A0A243WJW3"/>
<protein>
    <submittedName>
        <fullName evidence="2">Uncharacterized protein</fullName>
    </submittedName>
</protein>
<dbReference type="OrthoDB" id="964393at2"/>
<organism evidence="2 3">
    <name type="scientific">Hymenobacter crusticola</name>
    <dbReference type="NCBI Taxonomy" id="1770526"/>
    <lineage>
        <taxon>Bacteria</taxon>
        <taxon>Pseudomonadati</taxon>
        <taxon>Bacteroidota</taxon>
        <taxon>Cytophagia</taxon>
        <taxon>Cytophagales</taxon>
        <taxon>Hymenobacteraceae</taxon>
        <taxon>Hymenobacter</taxon>
    </lineage>
</organism>
<reference evidence="2 3" key="1">
    <citation type="submission" date="2017-01" db="EMBL/GenBank/DDBJ databases">
        <title>A new Hymenobacter.</title>
        <authorList>
            <person name="Liang Y."/>
            <person name="Feng F."/>
        </authorList>
    </citation>
    <scope>NUCLEOTIDE SEQUENCE [LARGE SCALE GENOMIC DNA]</scope>
    <source>
        <strain evidence="2">MIMBbqt21</strain>
    </source>
</reference>
<comment type="caution">
    <text evidence="2">The sequence shown here is derived from an EMBL/GenBank/DDBJ whole genome shotgun (WGS) entry which is preliminary data.</text>
</comment>
<evidence type="ECO:0000313" key="2">
    <source>
        <dbReference type="EMBL" id="OUJ76188.1"/>
    </source>
</evidence>
<accession>A0A243WJW3</accession>